<dbReference type="RefSeq" id="WP_167216160.1">
    <property type="nucleotide sequence ID" value="NZ_JAASRO010000001.1"/>
</dbReference>
<comment type="caution">
    <text evidence="6">The sequence shown here is derived from an EMBL/GenBank/DDBJ whole genome shotgun (WGS) entry which is preliminary data.</text>
</comment>
<evidence type="ECO:0000313" key="7">
    <source>
        <dbReference type="Proteomes" id="UP000555407"/>
    </source>
</evidence>
<evidence type="ECO:0000313" key="6">
    <source>
        <dbReference type="EMBL" id="NIK61569.1"/>
    </source>
</evidence>
<evidence type="ECO:0000256" key="1">
    <source>
        <dbReference type="ARBA" id="ARBA00022723"/>
    </source>
</evidence>
<dbReference type="Gene3D" id="1.20.120.910">
    <property type="entry name" value="DksA, coiled-coil domain"/>
    <property type="match status" value="1"/>
</dbReference>
<evidence type="ECO:0000259" key="5">
    <source>
        <dbReference type="Pfam" id="PF01258"/>
    </source>
</evidence>
<dbReference type="Pfam" id="PF01258">
    <property type="entry name" value="zf-dskA_traR"/>
    <property type="match status" value="1"/>
</dbReference>
<feature type="zinc finger region" description="dksA C4-type" evidence="4">
    <location>
        <begin position="84"/>
        <end position="108"/>
    </location>
</feature>
<feature type="domain" description="Zinc finger DksA/TraR C4-type" evidence="5">
    <location>
        <begin position="79"/>
        <end position="112"/>
    </location>
</feature>
<dbReference type="SUPFAM" id="SSF57716">
    <property type="entry name" value="Glucocorticoid receptor-like (DNA-binding domain)"/>
    <property type="match status" value="1"/>
</dbReference>
<gene>
    <name evidence="6" type="ORF">BJY22_007286</name>
</gene>
<evidence type="ECO:0000256" key="4">
    <source>
        <dbReference type="PROSITE-ProRule" id="PRU00510"/>
    </source>
</evidence>
<reference evidence="6 7" key="1">
    <citation type="submission" date="2020-03" db="EMBL/GenBank/DDBJ databases">
        <title>Sequencing the genomes of 1000 actinobacteria strains.</title>
        <authorList>
            <person name="Klenk H.-P."/>
        </authorList>
    </citation>
    <scope>NUCLEOTIDE SEQUENCE [LARGE SCALE GENOMIC DNA]</scope>
    <source>
        <strain evidence="6 7">DSM 45490</strain>
    </source>
</reference>
<name>A0A7X5VHY6_9ACTN</name>
<dbReference type="EMBL" id="JAASRO010000001">
    <property type="protein sequence ID" value="NIK61569.1"/>
    <property type="molecule type" value="Genomic_DNA"/>
</dbReference>
<dbReference type="InterPro" id="IPR000962">
    <property type="entry name" value="Znf_DskA_TraR"/>
</dbReference>
<sequence>MYQERSVKESQDEPAIDVEWFRRELCQERQFRLEQLIRLSYEAEDPCPAAVAEVQAALKAGARRALAEIDAALFRLGRGTFGTCEVCGRKLPLHRLEAIPTTRLCLRCEHRRSSP</sequence>
<organism evidence="6 7">
    <name type="scientific">Kribbella shirazensis</name>
    <dbReference type="NCBI Taxonomy" id="1105143"/>
    <lineage>
        <taxon>Bacteria</taxon>
        <taxon>Bacillati</taxon>
        <taxon>Actinomycetota</taxon>
        <taxon>Actinomycetes</taxon>
        <taxon>Propionibacteriales</taxon>
        <taxon>Kribbellaceae</taxon>
        <taxon>Kribbella</taxon>
    </lineage>
</organism>
<evidence type="ECO:0000256" key="2">
    <source>
        <dbReference type="ARBA" id="ARBA00022771"/>
    </source>
</evidence>
<keyword evidence="3" id="KW-0862">Zinc</keyword>
<proteinExistence type="predicted"/>
<keyword evidence="7" id="KW-1185">Reference proteome</keyword>
<dbReference type="AlphaFoldDB" id="A0A7X5VHY6"/>
<dbReference type="PANTHER" id="PTHR33823">
    <property type="entry name" value="RNA POLYMERASE-BINDING TRANSCRIPTION FACTOR DKSA-RELATED"/>
    <property type="match status" value="1"/>
</dbReference>
<dbReference type="PROSITE" id="PS51128">
    <property type="entry name" value="ZF_DKSA_2"/>
    <property type="match status" value="1"/>
</dbReference>
<protein>
    <submittedName>
        <fullName evidence="6">RNA polymerase-binding transcription factor DksA</fullName>
    </submittedName>
</protein>
<keyword evidence="2" id="KW-0863">Zinc-finger</keyword>
<keyword evidence="1" id="KW-0479">Metal-binding</keyword>
<accession>A0A7X5VHY6</accession>
<dbReference type="Proteomes" id="UP000555407">
    <property type="component" value="Unassembled WGS sequence"/>
</dbReference>
<dbReference type="PANTHER" id="PTHR33823:SF4">
    <property type="entry name" value="GENERAL STRESS PROTEIN 16O"/>
    <property type="match status" value="1"/>
</dbReference>
<evidence type="ECO:0000256" key="3">
    <source>
        <dbReference type="ARBA" id="ARBA00022833"/>
    </source>
</evidence>
<dbReference type="GO" id="GO:0008270">
    <property type="term" value="F:zinc ion binding"/>
    <property type="evidence" value="ECO:0007669"/>
    <property type="project" value="UniProtKB-KW"/>
</dbReference>